<keyword evidence="3" id="KW-1185">Reference proteome</keyword>
<feature type="transmembrane region" description="Helical" evidence="1">
    <location>
        <begin position="92"/>
        <end position="112"/>
    </location>
</feature>
<keyword evidence="1" id="KW-1133">Transmembrane helix</keyword>
<reference evidence="2" key="1">
    <citation type="submission" date="2022-12" db="EMBL/GenBank/DDBJ databases">
        <title>Reference genome sequencing for broad-spectrum identification of bacterial and archaeal isolates by mass spectrometry.</title>
        <authorList>
            <person name="Sekiguchi Y."/>
            <person name="Tourlousse D.M."/>
        </authorList>
    </citation>
    <scope>NUCLEOTIDE SEQUENCE</scope>
    <source>
        <strain evidence="2">10succ1</strain>
    </source>
</reference>
<feature type="transmembrane region" description="Helical" evidence="1">
    <location>
        <begin position="270"/>
        <end position="293"/>
    </location>
</feature>
<gene>
    <name evidence="2" type="ORF">PM10SUCC1_28550</name>
</gene>
<keyword evidence="1" id="KW-0812">Transmembrane</keyword>
<dbReference type="Proteomes" id="UP001144471">
    <property type="component" value="Unassembled WGS sequence"/>
</dbReference>
<dbReference type="AlphaFoldDB" id="A0A9W6GP26"/>
<protein>
    <submittedName>
        <fullName evidence="2">Uncharacterized protein</fullName>
    </submittedName>
</protein>
<dbReference type="EMBL" id="BSDY01000016">
    <property type="protein sequence ID" value="GLI57341.1"/>
    <property type="molecule type" value="Genomic_DNA"/>
</dbReference>
<keyword evidence="1" id="KW-0472">Membrane</keyword>
<organism evidence="2 3">
    <name type="scientific">Propionigenium maris DSM 9537</name>
    <dbReference type="NCBI Taxonomy" id="1123000"/>
    <lineage>
        <taxon>Bacteria</taxon>
        <taxon>Fusobacteriati</taxon>
        <taxon>Fusobacteriota</taxon>
        <taxon>Fusobacteriia</taxon>
        <taxon>Fusobacteriales</taxon>
        <taxon>Fusobacteriaceae</taxon>
        <taxon>Propionigenium</taxon>
    </lineage>
</organism>
<feature type="transmembrane region" description="Helical" evidence="1">
    <location>
        <begin position="7"/>
        <end position="29"/>
    </location>
</feature>
<evidence type="ECO:0000313" key="3">
    <source>
        <dbReference type="Proteomes" id="UP001144471"/>
    </source>
</evidence>
<accession>A0A9W6GP26</accession>
<name>A0A9W6GP26_9FUSO</name>
<evidence type="ECO:0000256" key="1">
    <source>
        <dbReference type="SAM" id="Phobius"/>
    </source>
</evidence>
<comment type="caution">
    <text evidence="2">The sequence shown here is derived from an EMBL/GenBank/DDBJ whole genome shotgun (WGS) entry which is preliminary data.</text>
</comment>
<evidence type="ECO:0000313" key="2">
    <source>
        <dbReference type="EMBL" id="GLI57341.1"/>
    </source>
</evidence>
<dbReference type="RefSeq" id="WP_281836901.1">
    <property type="nucleotide sequence ID" value="NZ_BSDY01000016.1"/>
</dbReference>
<sequence length="297" mass="33947">MGGNIILLEILLCLILYAFYLVTITGIKIKGVKRLCSLLKKSDLDKEFLKIILKSIVSLDWVSAHLGKIYLKGEFKRKKLERKLARYIKKRNCINLAISIVMFFLANLPVKIISLNYVLYLLIYRCISRSFELIFAFGKDVVEPKKYILKNARYETESGEIEVREEKIRKKSSSLKSHERIKLAINSYIELNLNFAVLYHLLNLEVSKGFLKELSSFKKGIAYNFFRDIFKGDFLLYDLHTQSIETLSIMESLYKSIGISTASGIGSSELGFFSALQSITVIVLVIFAIATYLGSDD</sequence>
<proteinExistence type="predicted"/>